<dbReference type="Gene3D" id="3.30.300.30">
    <property type="match status" value="1"/>
</dbReference>
<evidence type="ECO:0000259" key="3">
    <source>
        <dbReference type="Pfam" id="PF00501"/>
    </source>
</evidence>
<comment type="similarity">
    <text evidence="1">Belongs to the ATP-dependent AMP-binding enzyme family.</text>
</comment>
<dbReference type="EMBL" id="JBHTOG010000031">
    <property type="protein sequence ID" value="MFD1432315.1"/>
    <property type="molecule type" value="Genomic_DNA"/>
</dbReference>
<dbReference type="RefSeq" id="WP_125696702.1">
    <property type="nucleotide sequence ID" value="NZ_JBHTOG010000031.1"/>
</dbReference>
<dbReference type="PANTHER" id="PTHR43201:SF5">
    <property type="entry name" value="MEDIUM-CHAIN ACYL-COA LIGASE ACSF2, MITOCHONDRIAL"/>
    <property type="match status" value="1"/>
</dbReference>
<protein>
    <submittedName>
        <fullName evidence="5">AMP-binding protein</fullName>
    </submittedName>
</protein>
<dbReference type="PROSITE" id="PS00455">
    <property type="entry name" value="AMP_BINDING"/>
    <property type="match status" value="1"/>
</dbReference>
<dbReference type="Pfam" id="PF00501">
    <property type="entry name" value="AMP-binding"/>
    <property type="match status" value="1"/>
</dbReference>
<organism evidence="5 6">
    <name type="scientific">Lacticaseibacillus yichunensis</name>
    <dbReference type="NCBI Taxonomy" id="2486015"/>
    <lineage>
        <taxon>Bacteria</taxon>
        <taxon>Bacillati</taxon>
        <taxon>Bacillota</taxon>
        <taxon>Bacilli</taxon>
        <taxon>Lactobacillales</taxon>
        <taxon>Lactobacillaceae</taxon>
        <taxon>Lacticaseibacillus</taxon>
    </lineage>
</organism>
<keyword evidence="6" id="KW-1185">Reference proteome</keyword>
<dbReference type="PANTHER" id="PTHR43201">
    <property type="entry name" value="ACYL-COA SYNTHETASE"/>
    <property type="match status" value="1"/>
</dbReference>
<dbReference type="InterPro" id="IPR020845">
    <property type="entry name" value="AMP-binding_CS"/>
</dbReference>
<proteinExistence type="inferred from homology"/>
<comment type="caution">
    <text evidence="5">The sequence shown here is derived from an EMBL/GenBank/DDBJ whole genome shotgun (WGS) entry which is preliminary data.</text>
</comment>
<evidence type="ECO:0000313" key="6">
    <source>
        <dbReference type="Proteomes" id="UP001597192"/>
    </source>
</evidence>
<dbReference type="InterPro" id="IPR042099">
    <property type="entry name" value="ANL_N_sf"/>
</dbReference>
<dbReference type="Pfam" id="PF13193">
    <property type="entry name" value="AMP-binding_C"/>
    <property type="match status" value="1"/>
</dbReference>
<dbReference type="InterPro" id="IPR000873">
    <property type="entry name" value="AMP-dep_synth/lig_dom"/>
</dbReference>
<dbReference type="Proteomes" id="UP001597192">
    <property type="component" value="Unassembled WGS sequence"/>
</dbReference>
<evidence type="ECO:0000256" key="1">
    <source>
        <dbReference type="ARBA" id="ARBA00006432"/>
    </source>
</evidence>
<evidence type="ECO:0000256" key="2">
    <source>
        <dbReference type="ARBA" id="ARBA00022598"/>
    </source>
</evidence>
<name>A0ABW4CRB7_9LACO</name>
<dbReference type="InterPro" id="IPR045851">
    <property type="entry name" value="AMP-bd_C_sf"/>
</dbReference>
<evidence type="ECO:0000259" key="4">
    <source>
        <dbReference type="Pfam" id="PF13193"/>
    </source>
</evidence>
<evidence type="ECO:0000313" key="5">
    <source>
        <dbReference type="EMBL" id="MFD1432315.1"/>
    </source>
</evidence>
<gene>
    <name evidence="5" type="ORF">ACFQ47_06405</name>
</gene>
<dbReference type="InterPro" id="IPR025110">
    <property type="entry name" value="AMP-bd_C"/>
</dbReference>
<dbReference type="Gene3D" id="3.40.50.12780">
    <property type="entry name" value="N-terminal domain of ligase-like"/>
    <property type="match status" value="1"/>
</dbReference>
<feature type="domain" description="AMP-dependent synthetase/ligase" evidence="3">
    <location>
        <begin position="11"/>
        <end position="368"/>
    </location>
</feature>
<reference evidence="6" key="1">
    <citation type="journal article" date="2019" name="Int. J. Syst. Evol. Microbiol.">
        <title>The Global Catalogue of Microorganisms (GCM) 10K type strain sequencing project: providing services to taxonomists for standard genome sequencing and annotation.</title>
        <authorList>
            <consortium name="The Broad Institute Genomics Platform"/>
            <consortium name="The Broad Institute Genome Sequencing Center for Infectious Disease"/>
            <person name="Wu L."/>
            <person name="Ma J."/>
        </authorList>
    </citation>
    <scope>NUCLEOTIDE SEQUENCE [LARGE SCALE GENOMIC DNA]</scope>
    <source>
        <strain evidence="6">CCM 8947</strain>
    </source>
</reference>
<accession>A0ABW4CRB7</accession>
<feature type="domain" description="AMP-binding enzyme C-terminal" evidence="4">
    <location>
        <begin position="417"/>
        <end position="494"/>
    </location>
</feature>
<sequence>MTALTELLLQQLENNQTRRIIKDEGMGRWFTGQEMQQDVAALKKMFRAAILRRKDVVLVCLPNSAVFPLINQAAWDLGIIIHPISPSTPIAELQADWQEHRYPLMLVTPELADAWSLPAFDHLAAPLLSNPTLQVLTSRALLGARQPALPQTPDDDDLALILNTSGTTGKPKGVGLTHRMILNAAQHNAKSNHMTENDVAMINMPMFHINAQVMSTLSSRVVNARIVVTPKFSASRFWDQCAEDHVTWVSVVPTIISFLLLNDKANAAYDRLKDQVHLRYVRSSSFALPQERLRDFQARFHTQVVEGYGMTEAASQCTINPFDAPKIGSAGIPYATDVEIFTASGAHTKAANVLGEIGIRGDHVITHYMDPNLESFKNGWLLTGDLGYFDEDGYLYVKGRKKEIISRGGEKVAPAAVENTLNELPFIEQLAVIGMPDELYGEEVTAVVVSTTPGKNEAEERQAIFDYAKDHLAKFESPTRVEFVNDMPRNPTGKVLRPQLRDQLMMVGANK</sequence>
<keyword evidence="2" id="KW-0436">Ligase</keyword>
<dbReference type="SUPFAM" id="SSF56801">
    <property type="entry name" value="Acetyl-CoA synthetase-like"/>
    <property type="match status" value="1"/>
</dbReference>